<dbReference type="Gene3D" id="3.40.50.300">
    <property type="entry name" value="P-loop containing nucleotide triphosphate hydrolases"/>
    <property type="match status" value="1"/>
</dbReference>
<keyword evidence="4" id="KW-0547">Nucleotide-binding</keyword>
<protein>
    <submittedName>
        <fullName evidence="11">ABC transporter permease</fullName>
    </submittedName>
</protein>
<dbReference type="GO" id="GO:0140359">
    <property type="term" value="F:ABC-type transporter activity"/>
    <property type="evidence" value="ECO:0007669"/>
    <property type="project" value="InterPro"/>
</dbReference>
<organism evidence="11 12">
    <name type="scientific">Roseibium aquae</name>
    <dbReference type="NCBI Taxonomy" id="1323746"/>
    <lineage>
        <taxon>Bacteria</taxon>
        <taxon>Pseudomonadati</taxon>
        <taxon>Pseudomonadota</taxon>
        <taxon>Alphaproteobacteria</taxon>
        <taxon>Hyphomicrobiales</taxon>
        <taxon>Stappiaceae</taxon>
        <taxon>Roseibium</taxon>
    </lineage>
</organism>
<gene>
    <name evidence="11" type="primary">cydC</name>
    <name evidence="11" type="ORF">GCM10011316_11890</name>
</gene>
<feature type="transmembrane region" description="Helical" evidence="8">
    <location>
        <begin position="50"/>
        <end position="71"/>
    </location>
</feature>
<dbReference type="SUPFAM" id="SSF52540">
    <property type="entry name" value="P-loop containing nucleoside triphosphate hydrolases"/>
    <property type="match status" value="1"/>
</dbReference>
<evidence type="ECO:0000256" key="5">
    <source>
        <dbReference type="ARBA" id="ARBA00022840"/>
    </source>
</evidence>
<feature type="transmembrane region" description="Helical" evidence="8">
    <location>
        <begin position="163"/>
        <end position="181"/>
    </location>
</feature>
<comment type="subcellular location">
    <subcellularLocation>
        <location evidence="1">Cell membrane</location>
        <topology evidence="1">Multi-pass membrane protein</topology>
    </subcellularLocation>
</comment>
<keyword evidence="5" id="KW-0067">ATP-binding</keyword>
<dbReference type="PANTHER" id="PTHR24221">
    <property type="entry name" value="ATP-BINDING CASSETTE SUB-FAMILY B"/>
    <property type="match status" value="1"/>
</dbReference>
<dbReference type="SUPFAM" id="SSF90123">
    <property type="entry name" value="ABC transporter transmembrane region"/>
    <property type="match status" value="1"/>
</dbReference>
<feature type="transmembrane region" description="Helical" evidence="8">
    <location>
        <begin position="247"/>
        <end position="271"/>
    </location>
</feature>
<dbReference type="GO" id="GO:0045454">
    <property type="term" value="P:cell redox homeostasis"/>
    <property type="evidence" value="ECO:0007669"/>
    <property type="project" value="InterPro"/>
</dbReference>
<dbReference type="GO" id="GO:0034040">
    <property type="term" value="F:ATPase-coupled lipid transmembrane transporter activity"/>
    <property type="evidence" value="ECO:0007669"/>
    <property type="project" value="TreeGrafter"/>
</dbReference>
<dbReference type="InterPro" id="IPR011527">
    <property type="entry name" value="ABC1_TM_dom"/>
</dbReference>
<dbReference type="EMBL" id="BMFA01000003">
    <property type="protein sequence ID" value="GGB41560.1"/>
    <property type="molecule type" value="Genomic_DNA"/>
</dbReference>
<keyword evidence="3 8" id="KW-0812">Transmembrane</keyword>
<dbReference type="InterPro" id="IPR003439">
    <property type="entry name" value="ABC_transporter-like_ATP-bd"/>
</dbReference>
<dbReference type="PROSITE" id="PS00211">
    <property type="entry name" value="ABC_TRANSPORTER_1"/>
    <property type="match status" value="1"/>
</dbReference>
<sequence length="564" mass="59241">MSGLAKIVAWQWSHNRGGFALGLLVALVPALSGLALLGVAGWFITAAAIAGASGAFLNIFAPSALIRGLAITRTAGRYGERILTHDATFRFLTDLRGRLFRGLSVRALLRPGTVRSALVLNRLTSDLASLDTVYLRLVVPAVVAGGALLVVSLVYLINLPAGLTLVGGLCAALIVAVLQLLRRADAKGARRQEAASDAVRTRSIDLVSGRRDLAVYGGLAPAKERVEAAADRLLRTEAGQERRAARFVAATSLIGQAFTASLLLLVVMATLAGTLPVAVAAGLVLMALALPELLTGLVPGLIALPRTRLAARRVVPAASTDGLFDAVFGGAETPGPGPVPGMRPTREDTEDATCVLAFDRVSFAYPGAKAPVLDGLDLQIRAGEVVALVGRSGCGKSTVSALAAGLLTADAGEIRLCGTPLADLPEAALRRCVTVLSQRPYLFHDTVAANLRIARPDASDDQLWAVLEQAALWQQIRSRPEGLQTVLGEGGLGLSGGEKRRLGLARAFLTDPALWILDEVTEGLDEQTGEDVLRRFFARRGGSPVLMIAHKDREISRAHRTVAI</sequence>
<dbReference type="PANTHER" id="PTHR24221:SF632">
    <property type="entry name" value="ATP-DEPENDENT LIPID A-CORE FLIPPASE"/>
    <property type="match status" value="1"/>
</dbReference>
<evidence type="ECO:0000256" key="8">
    <source>
        <dbReference type="SAM" id="Phobius"/>
    </source>
</evidence>
<name>A0A916TE38_9HYPH</name>
<evidence type="ECO:0000256" key="1">
    <source>
        <dbReference type="ARBA" id="ARBA00004651"/>
    </source>
</evidence>
<reference evidence="11" key="1">
    <citation type="journal article" date="2014" name="Int. J. Syst. Evol. Microbiol.">
        <title>Complete genome sequence of Corynebacterium casei LMG S-19264T (=DSM 44701T), isolated from a smear-ripened cheese.</title>
        <authorList>
            <consortium name="US DOE Joint Genome Institute (JGI-PGF)"/>
            <person name="Walter F."/>
            <person name="Albersmeier A."/>
            <person name="Kalinowski J."/>
            <person name="Ruckert C."/>
        </authorList>
    </citation>
    <scope>NUCLEOTIDE SEQUENCE</scope>
    <source>
        <strain evidence="11">CGMCC 1.12426</strain>
    </source>
</reference>
<dbReference type="Gene3D" id="1.20.1560.10">
    <property type="entry name" value="ABC transporter type 1, transmembrane domain"/>
    <property type="match status" value="1"/>
</dbReference>
<feature type="transmembrane region" description="Helical" evidence="8">
    <location>
        <begin position="277"/>
        <end position="304"/>
    </location>
</feature>
<dbReference type="GO" id="GO:0034775">
    <property type="term" value="P:glutathione transmembrane transport"/>
    <property type="evidence" value="ECO:0007669"/>
    <property type="project" value="InterPro"/>
</dbReference>
<evidence type="ECO:0000256" key="6">
    <source>
        <dbReference type="ARBA" id="ARBA00022989"/>
    </source>
</evidence>
<dbReference type="InterPro" id="IPR014223">
    <property type="entry name" value="ABC_CydC/D"/>
</dbReference>
<reference evidence="11" key="2">
    <citation type="submission" date="2020-09" db="EMBL/GenBank/DDBJ databases">
        <authorList>
            <person name="Sun Q."/>
            <person name="Zhou Y."/>
        </authorList>
    </citation>
    <scope>NUCLEOTIDE SEQUENCE</scope>
    <source>
        <strain evidence="11">CGMCC 1.12426</strain>
    </source>
</reference>
<evidence type="ECO:0000259" key="10">
    <source>
        <dbReference type="PROSITE" id="PS50929"/>
    </source>
</evidence>
<evidence type="ECO:0000313" key="12">
    <source>
        <dbReference type="Proteomes" id="UP000605148"/>
    </source>
</evidence>
<comment type="similarity">
    <text evidence="2">Belongs to the ABC transporter superfamily.</text>
</comment>
<dbReference type="SMART" id="SM00382">
    <property type="entry name" value="AAA"/>
    <property type="match status" value="1"/>
</dbReference>
<dbReference type="Pfam" id="PF00005">
    <property type="entry name" value="ABC_tran"/>
    <property type="match status" value="1"/>
</dbReference>
<dbReference type="AlphaFoldDB" id="A0A916TE38"/>
<dbReference type="OrthoDB" id="5288404at2"/>
<evidence type="ECO:0000256" key="2">
    <source>
        <dbReference type="ARBA" id="ARBA00005417"/>
    </source>
</evidence>
<dbReference type="NCBIfam" id="TIGR02868">
    <property type="entry name" value="CydC"/>
    <property type="match status" value="1"/>
</dbReference>
<keyword evidence="7 8" id="KW-0472">Membrane</keyword>
<dbReference type="CDD" id="cd03228">
    <property type="entry name" value="ABCC_MRP_Like"/>
    <property type="match status" value="1"/>
</dbReference>
<feature type="transmembrane region" description="Helical" evidence="8">
    <location>
        <begin position="21"/>
        <end position="44"/>
    </location>
</feature>
<evidence type="ECO:0000256" key="3">
    <source>
        <dbReference type="ARBA" id="ARBA00022692"/>
    </source>
</evidence>
<evidence type="ECO:0000256" key="7">
    <source>
        <dbReference type="ARBA" id="ARBA00023136"/>
    </source>
</evidence>
<feature type="transmembrane region" description="Helical" evidence="8">
    <location>
        <begin position="133"/>
        <end position="157"/>
    </location>
</feature>
<dbReference type="GO" id="GO:0005886">
    <property type="term" value="C:plasma membrane"/>
    <property type="evidence" value="ECO:0007669"/>
    <property type="project" value="UniProtKB-SubCell"/>
</dbReference>
<dbReference type="RefSeq" id="WP_150495441.1">
    <property type="nucleotide sequence ID" value="NZ_BMFA01000003.1"/>
</dbReference>
<evidence type="ECO:0000256" key="4">
    <source>
        <dbReference type="ARBA" id="ARBA00022741"/>
    </source>
</evidence>
<dbReference type="Proteomes" id="UP000605148">
    <property type="component" value="Unassembled WGS sequence"/>
</dbReference>
<dbReference type="InterPro" id="IPR003593">
    <property type="entry name" value="AAA+_ATPase"/>
</dbReference>
<accession>A0A916TE38</accession>
<dbReference type="PROSITE" id="PS50929">
    <property type="entry name" value="ABC_TM1F"/>
    <property type="match status" value="1"/>
</dbReference>
<dbReference type="GO" id="GO:0016887">
    <property type="term" value="F:ATP hydrolysis activity"/>
    <property type="evidence" value="ECO:0007669"/>
    <property type="project" value="InterPro"/>
</dbReference>
<evidence type="ECO:0000313" key="11">
    <source>
        <dbReference type="EMBL" id="GGB41560.1"/>
    </source>
</evidence>
<dbReference type="InterPro" id="IPR039421">
    <property type="entry name" value="Type_1_exporter"/>
</dbReference>
<dbReference type="InterPro" id="IPR017871">
    <property type="entry name" value="ABC_transporter-like_CS"/>
</dbReference>
<dbReference type="InterPro" id="IPR027417">
    <property type="entry name" value="P-loop_NTPase"/>
</dbReference>
<dbReference type="GO" id="GO:0005524">
    <property type="term" value="F:ATP binding"/>
    <property type="evidence" value="ECO:0007669"/>
    <property type="project" value="UniProtKB-KW"/>
</dbReference>
<dbReference type="InterPro" id="IPR036640">
    <property type="entry name" value="ABC1_TM_sf"/>
</dbReference>
<keyword evidence="6 8" id="KW-1133">Transmembrane helix</keyword>
<evidence type="ECO:0000259" key="9">
    <source>
        <dbReference type="PROSITE" id="PS50893"/>
    </source>
</evidence>
<comment type="caution">
    <text evidence="11">The sequence shown here is derived from an EMBL/GenBank/DDBJ whole genome shotgun (WGS) entry which is preliminary data.</text>
</comment>
<proteinExistence type="inferred from homology"/>
<feature type="domain" description="ABC transporter" evidence="9">
    <location>
        <begin position="356"/>
        <end position="562"/>
    </location>
</feature>
<feature type="domain" description="ABC transmembrane type-1" evidence="10">
    <location>
        <begin position="20"/>
        <end position="306"/>
    </location>
</feature>
<keyword evidence="12" id="KW-1185">Reference proteome</keyword>
<dbReference type="PROSITE" id="PS50893">
    <property type="entry name" value="ABC_TRANSPORTER_2"/>
    <property type="match status" value="1"/>
</dbReference>